<protein>
    <submittedName>
        <fullName evidence="3">Uncharacterized protein</fullName>
    </submittedName>
</protein>
<dbReference type="EMBL" id="CP042266">
    <property type="protein sequence ID" value="QDY79648.1"/>
    <property type="molecule type" value="Genomic_DNA"/>
</dbReference>
<dbReference type="PROSITE" id="PS51257">
    <property type="entry name" value="PROKAR_LIPOPROTEIN"/>
    <property type="match status" value="1"/>
</dbReference>
<dbReference type="RefSeq" id="WP_146482933.1">
    <property type="nucleotide sequence ID" value="NZ_CP042266.1"/>
</dbReference>
<feature type="region of interest" description="Disordered" evidence="1">
    <location>
        <begin position="103"/>
        <end position="131"/>
    </location>
</feature>
<dbReference type="Proteomes" id="UP000320580">
    <property type="component" value="Chromosome"/>
</dbReference>
<name>A0A5B8IM27_9ACTN</name>
<evidence type="ECO:0000256" key="1">
    <source>
        <dbReference type="SAM" id="MobiDB-lite"/>
    </source>
</evidence>
<evidence type="ECO:0000313" key="3">
    <source>
        <dbReference type="EMBL" id="QDY79648.1"/>
    </source>
</evidence>
<evidence type="ECO:0000313" key="4">
    <source>
        <dbReference type="Proteomes" id="UP000320580"/>
    </source>
</evidence>
<dbReference type="AlphaFoldDB" id="A0A5B8IM27"/>
<reference evidence="3 4" key="1">
    <citation type="submission" date="2019-07" db="EMBL/GenBank/DDBJ databases">
        <authorList>
            <person name="Zhu P."/>
        </authorList>
    </citation>
    <scope>NUCLEOTIDE SEQUENCE [LARGE SCALE GENOMIC DNA]</scope>
    <source>
        <strain evidence="3 4">SSL-25</strain>
    </source>
</reference>
<feature type="chain" id="PRO_5023097071" evidence="2">
    <location>
        <begin position="25"/>
        <end position="300"/>
    </location>
</feature>
<dbReference type="KEGG" id="sqz:FQU76_27435"/>
<feature type="signal peptide" evidence="2">
    <location>
        <begin position="1"/>
        <end position="24"/>
    </location>
</feature>
<organism evidence="3 4">
    <name type="scientific">Streptomyces qinzhouensis</name>
    <dbReference type="NCBI Taxonomy" id="2599401"/>
    <lineage>
        <taxon>Bacteria</taxon>
        <taxon>Bacillati</taxon>
        <taxon>Actinomycetota</taxon>
        <taxon>Actinomycetes</taxon>
        <taxon>Kitasatosporales</taxon>
        <taxon>Streptomycetaceae</taxon>
        <taxon>Streptomyces</taxon>
    </lineage>
</organism>
<proteinExistence type="predicted"/>
<sequence>MRPATVKATLLVLMAGLLSGCGSSQPEGTRVPDHLDRSTVDMVTNTGDYPARQYQVALVDLALTRKCMRDAGIPWKGGVHRPHPDADEGGGVGADWVRQHGYGLSEAKPSDGQNGQNGQAGDSDHPRLRETLLGPPTALAKLTAPGGIVYWYPKQGCAAKAHASVYGDLDTWARITYLPQEIGLGLFGKATSDRRYRAALGRWRTCMSQYGYTYDSPSSIASALSKAFEYSSEPLDRRRKKEITIAVQDLGCNQQVGLSRTGLRLRREFARTIEPRQRAEMTRLSGLFTEAEQRSRILSR</sequence>
<gene>
    <name evidence="3" type="ORF">FQU76_27435</name>
</gene>
<accession>A0A5B8IM27</accession>
<evidence type="ECO:0000256" key="2">
    <source>
        <dbReference type="SAM" id="SignalP"/>
    </source>
</evidence>
<keyword evidence="2" id="KW-0732">Signal</keyword>
<keyword evidence="4" id="KW-1185">Reference proteome</keyword>
<dbReference type="OrthoDB" id="4053327at2"/>